<feature type="transmembrane region" description="Helical" evidence="8">
    <location>
        <begin position="180"/>
        <end position="203"/>
    </location>
</feature>
<reference evidence="9 10" key="1">
    <citation type="submission" date="2018-07" db="EMBL/GenBank/DDBJ databases">
        <title>Genomic Encyclopedia of Type Strains, Phase III (KMG-III): the genomes of soil and plant-associated and newly described type strains.</title>
        <authorList>
            <person name="Whitman W."/>
        </authorList>
    </citation>
    <scope>NUCLEOTIDE SEQUENCE [LARGE SCALE GENOMIC DNA]</scope>
    <source>
        <strain evidence="9 10">CECT 7506</strain>
    </source>
</reference>
<dbReference type="NCBIfam" id="TIGR00912">
    <property type="entry name" value="2A0309"/>
    <property type="match status" value="1"/>
</dbReference>
<feature type="transmembrane region" description="Helical" evidence="8">
    <location>
        <begin position="268"/>
        <end position="289"/>
    </location>
</feature>
<feature type="transmembrane region" description="Helical" evidence="8">
    <location>
        <begin position="117"/>
        <end position="134"/>
    </location>
</feature>
<gene>
    <name evidence="9" type="ORF">DFP97_12197</name>
</gene>
<feature type="transmembrane region" description="Helical" evidence="8">
    <location>
        <begin position="215"/>
        <end position="236"/>
    </location>
</feature>
<dbReference type="InterPro" id="IPR004761">
    <property type="entry name" value="Spore_GerAB"/>
</dbReference>
<evidence type="ECO:0000313" key="10">
    <source>
        <dbReference type="Proteomes" id="UP000252415"/>
    </source>
</evidence>
<comment type="subcellular location">
    <subcellularLocation>
        <location evidence="1">Membrane</location>
        <topology evidence="1">Multi-pass membrane protein</topology>
    </subcellularLocation>
</comment>
<evidence type="ECO:0000256" key="5">
    <source>
        <dbReference type="ARBA" id="ARBA00022692"/>
    </source>
</evidence>
<evidence type="ECO:0000256" key="4">
    <source>
        <dbReference type="ARBA" id="ARBA00022544"/>
    </source>
</evidence>
<dbReference type="GO" id="GO:0009847">
    <property type="term" value="P:spore germination"/>
    <property type="evidence" value="ECO:0007669"/>
    <property type="project" value="InterPro"/>
</dbReference>
<evidence type="ECO:0000256" key="7">
    <source>
        <dbReference type="ARBA" id="ARBA00023136"/>
    </source>
</evidence>
<dbReference type="GO" id="GO:0016020">
    <property type="term" value="C:membrane"/>
    <property type="evidence" value="ECO:0007669"/>
    <property type="project" value="UniProtKB-SubCell"/>
</dbReference>
<dbReference type="RefSeq" id="WP_114383648.1">
    <property type="nucleotide sequence ID" value="NZ_QPJD01000021.1"/>
</dbReference>
<feature type="transmembrane region" description="Helical" evidence="8">
    <location>
        <begin position="332"/>
        <end position="354"/>
    </location>
</feature>
<evidence type="ECO:0000313" key="9">
    <source>
        <dbReference type="EMBL" id="RCW41813.1"/>
    </source>
</evidence>
<feature type="transmembrane region" description="Helical" evidence="8">
    <location>
        <begin position="141"/>
        <end position="160"/>
    </location>
</feature>
<dbReference type="EMBL" id="QPJD01000021">
    <property type="protein sequence ID" value="RCW41813.1"/>
    <property type="molecule type" value="Genomic_DNA"/>
</dbReference>
<keyword evidence="5 8" id="KW-0812">Transmembrane</keyword>
<dbReference type="Proteomes" id="UP000252415">
    <property type="component" value="Unassembled WGS sequence"/>
</dbReference>
<comment type="caution">
    <text evidence="9">The sequence shown here is derived from an EMBL/GenBank/DDBJ whole genome shotgun (WGS) entry which is preliminary data.</text>
</comment>
<keyword evidence="4" id="KW-0309">Germination</keyword>
<evidence type="ECO:0000256" key="6">
    <source>
        <dbReference type="ARBA" id="ARBA00022989"/>
    </source>
</evidence>
<dbReference type="PANTHER" id="PTHR34975">
    <property type="entry name" value="SPORE GERMINATION PROTEIN A2"/>
    <property type="match status" value="1"/>
</dbReference>
<proteinExistence type="inferred from homology"/>
<evidence type="ECO:0000256" key="2">
    <source>
        <dbReference type="ARBA" id="ARBA00007998"/>
    </source>
</evidence>
<feature type="transmembrane region" description="Helical" evidence="8">
    <location>
        <begin position="301"/>
        <end position="320"/>
    </location>
</feature>
<feature type="transmembrane region" description="Helical" evidence="8">
    <location>
        <begin position="81"/>
        <end position="105"/>
    </location>
</feature>
<keyword evidence="7 8" id="KW-0472">Membrane</keyword>
<evidence type="ECO:0000256" key="1">
    <source>
        <dbReference type="ARBA" id="ARBA00004141"/>
    </source>
</evidence>
<keyword evidence="10" id="KW-1185">Reference proteome</keyword>
<feature type="transmembrane region" description="Helical" evidence="8">
    <location>
        <begin position="38"/>
        <end position="60"/>
    </location>
</feature>
<feature type="transmembrane region" description="Helical" evidence="8">
    <location>
        <begin position="7"/>
        <end position="26"/>
    </location>
</feature>
<organism evidence="9 10">
    <name type="scientific">Paenibacillus prosopidis</name>
    <dbReference type="NCBI Taxonomy" id="630520"/>
    <lineage>
        <taxon>Bacteria</taxon>
        <taxon>Bacillati</taxon>
        <taxon>Bacillota</taxon>
        <taxon>Bacilli</taxon>
        <taxon>Bacillales</taxon>
        <taxon>Paenibacillaceae</taxon>
        <taxon>Paenibacillus</taxon>
    </lineage>
</organism>
<keyword evidence="6 8" id="KW-1133">Transmembrane helix</keyword>
<accession>A0A368VK94</accession>
<comment type="similarity">
    <text evidence="2">Belongs to the amino acid-polyamine-organocation (APC) superfamily. Spore germination protein (SGP) (TC 2.A.3.9) family.</text>
</comment>
<name>A0A368VK94_9BACL</name>
<keyword evidence="3" id="KW-0813">Transport</keyword>
<evidence type="ECO:0000256" key="3">
    <source>
        <dbReference type="ARBA" id="ARBA00022448"/>
    </source>
</evidence>
<sequence>MNVKPFGILPAIAILILSVGLVNHVISVPMLLGAAHRDAWMCVWVAMLILLPWTAIPLFGALKKMKQIPIDQWLLQRLHPVFVWLLITVFLADLLLIAYETLIVTSSWTATTYLPNTPTFVIEIVFLALCLFAASSGLRTIAYMSCLLLPLVVLLGDFVMSTNMPHKDYRYLLPMLENGISPVIQGANRAITAFSELFTLLFIQHHIKGTFKRWHLILLVLFLALLTFGPITGAISEFGPAEAERMRYPAFSQWRLVSIGRYLEHVDFFAVFQWLSGALIRLSLAIHIIEEFGPVRRLKRKWVSTALLAVVLAVPAYFGTKNMMLYRLVQQWTFSYLGLFMVFLVVCVWGASFLKKKQGNKQLKKCDAEEVMQ</sequence>
<evidence type="ECO:0000256" key="8">
    <source>
        <dbReference type="SAM" id="Phobius"/>
    </source>
</evidence>
<dbReference type="OrthoDB" id="2381188at2"/>
<protein>
    <submittedName>
        <fullName evidence="9">Spore germination protein (Amino acid permease)</fullName>
    </submittedName>
</protein>
<dbReference type="Pfam" id="PF03845">
    <property type="entry name" value="Spore_permease"/>
    <property type="match status" value="1"/>
</dbReference>
<dbReference type="AlphaFoldDB" id="A0A368VK94"/>
<dbReference type="PANTHER" id="PTHR34975:SF2">
    <property type="entry name" value="SPORE GERMINATION PROTEIN A2"/>
    <property type="match status" value="1"/>
</dbReference>